<name>A0AAE9KXB3_9MONO</name>
<keyword evidence="2" id="KW-0597">Phosphoprotein</keyword>
<dbReference type="InterPro" id="IPR004897">
    <property type="entry name" value="P/V_Pprotein_paramyxoviral"/>
</dbReference>
<evidence type="ECO:0000313" key="5">
    <source>
        <dbReference type="EMBL" id="UQM99580.1"/>
    </source>
</evidence>
<feature type="compositionally biased region" description="Low complexity" evidence="4">
    <location>
        <begin position="232"/>
        <end position="248"/>
    </location>
</feature>
<feature type="compositionally biased region" description="Polar residues" evidence="4">
    <location>
        <begin position="338"/>
        <end position="349"/>
    </location>
</feature>
<reference evidence="5 6" key="1">
    <citation type="journal article" date="2022" name="bioRxiv">
        <title>The characterization of multiple novel paramyxovirus species highlights the diverse nature of the subfamily Orthoparamyxovirinae.</title>
        <authorList>
            <person name="Vanmechelen B."/>
            <person name="Meurs S."/>
            <person name="Horemans M."/>
            <person name="Loosen A."/>
            <person name="Maes T.J."/>
            <person name="Laenen L."/>
            <person name="Vergote V."/>
            <person name="Koundouno F.R."/>
            <person name="Magassouba N."/>
            <person name="Konde M.K."/>
            <person name="Conde I.S."/>
            <person name="Carroll M.W."/>
            <person name="Maes P."/>
        </authorList>
    </citation>
    <scope>NUCLEOTIDE SEQUENCE [LARGE SCALE GENOMIC DNA]</scope>
    <source>
        <strain evidence="5 6">BE/Ninove/Mar/1/2019</strain>
    </source>
</reference>
<feature type="compositionally biased region" description="Polar residues" evidence="4">
    <location>
        <begin position="201"/>
        <end position="214"/>
    </location>
</feature>
<evidence type="ECO:0000313" key="6">
    <source>
        <dbReference type="Proteomes" id="UP001268557"/>
    </source>
</evidence>
<dbReference type="Proteomes" id="UP001268557">
    <property type="component" value="Segment"/>
</dbReference>
<proteinExistence type="predicted"/>
<feature type="compositionally biased region" description="Polar residues" evidence="4">
    <location>
        <begin position="119"/>
        <end position="130"/>
    </location>
</feature>
<keyword evidence="6" id="KW-1185">Reference proteome</keyword>
<evidence type="ECO:0000256" key="4">
    <source>
        <dbReference type="SAM" id="MobiDB-lite"/>
    </source>
</evidence>
<accession>A0AAE9KXB3</accession>
<feature type="region of interest" description="Disordered" evidence="4">
    <location>
        <begin position="20"/>
        <end position="251"/>
    </location>
</feature>
<feature type="compositionally biased region" description="Polar residues" evidence="4">
    <location>
        <begin position="91"/>
        <end position="103"/>
    </location>
</feature>
<evidence type="ECO:0000256" key="3">
    <source>
        <dbReference type="ARBA" id="ARBA00022953"/>
    </source>
</evidence>
<dbReference type="EMBL" id="OK623360">
    <property type="protein sequence ID" value="UQM99580.1"/>
    <property type="molecule type" value="Viral_cRNA"/>
</dbReference>
<sequence length="554" mass="59868">METKCQSDIRDALQILAVAKETPSPTTKEHLIQRLSTDSTPRTPGGINRGCEGEDRGQEEPGSCGTGEIKQGSNSGPGLTDPGSIKRSGKGLSSTNSKNNNEPGIQHPSVCQDDPNEDNGGSSNQLNMGETSRGVHMHYLSREGKSDGGCKLGEDDDQGSGSYVDVEEIENPKSESEEEEEVEIFNRSSNQPKHQDKHESNTNQSSAVVDSMTDQDIREALGAPAAPRPKRLTGLGAAASSLPSSTGGKDLIKRGIEENTILSGPKKDSWLSHGAIPLVQGSRHSQQGKDAAAGSVLDIAHNASLKTPRPTNHDYETDTLAIPHNAYGQGRRNKSRFSHSSAEGSIRSAQNDEDSSVNSESPMMLISDILDNQRIILDKLKVLDEVKHEIDGLKKMIARQGLTLATLEGQMSSVMIAVPSFGTPSKGGEMNPDLKPLLGRDKCRAANEVIKTQKLNVDFDNPGSSRATTTNESTRRVDLKPGIIPDPLDDKKTNASAFKPTISLVTKEVVAALIDSRIKDKDAQYRMRKLLQTVKTQRELNELHKAILQALKRN</sequence>
<gene>
    <name evidence="5" type="primary">P/V/C</name>
</gene>
<organism evidence="5 6">
    <name type="scientific">denalis virus</name>
    <dbReference type="NCBI Taxonomy" id="2940991"/>
    <lineage>
        <taxon>Viruses</taxon>
        <taxon>Riboviria</taxon>
        <taxon>Orthornavirae</taxon>
        <taxon>Negarnaviricota</taxon>
        <taxon>Haploviricotina</taxon>
        <taxon>Monjiviricetes</taxon>
        <taxon>Mononegavirales</taxon>
        <taxon>Paramyxoviridae</taxon>
        <taxon>Orthoparamyxovirinae</taxon>
        <taxon>Narmovirus</taxon>
        <taxon>Narmovirus microti</taxon>
    </lineage>
</organism>
<evidence type="ECO:0000256" key="2">
    <source>
        <dbReference type="ARBA" id="ARBA00022553"/>
    </source>
</evidence>
<dbReference type="Pfam" id="PF03210">
    <property type="entry name" value="Paramyx_P_V_C"/>
    <property type="match status" value="1"/>
</dbReference>
<evidence type="ECO:0000256" key="1">
    <source>
        <dbReference type="ARBA" id="ARBA00020572"/>
    </source>
</evidence>
<keyword evidence="3" id="KW-0693">Viral RNA replication</keyword>
<protein>
    <recommendedName>
        <fullName evidence="1">Phosphoprotein</fullName>
    </recommendedName>
</protein>
<feature type="region of interest" description="Disordered" evidence="4">
    <location>
        <begin position="322"/>
        <end position="359"/>
    </location>
</feature>
<dbReference type="Gene3D" id="1.20.5.110">
    <property type="match status" value="1"/>
</dbReference>